<evidence type="ECO:0000256" key="1">
    <source>
        <dbReference type="SAM" id="SignalP"/>
    </source>
</evidence>
<proteinExistence type="predicted"/>
<dbReference type="Proteomes" id="UP001602013">
    <property type="component" value="Unassembled WGS sequence"/>
</dbReference>
<protein>
    <recommendedName>
        <fullName evidence="4">Secreted protein</fullName>
    </recommendedName>
</protein>
<evidence type="ECO:0000313" key="3">
    <source>
        <dbReference type="Proteomes" id="UP001602013"/>
    </source>
</evidence>
<feature type="signal peptide" evidence="1">
    <location>
        <begin position="1"/>
        <end position="28"/>
    </location>
</feature>
<evidence type="ECO:0008006" key="4">
    <source>
        <dbReference type="Google" id="ProtNLM"/>
    </source>
</evidence>
<keyword evidence="3" id="KW-1185">Reference proteome</keyword>
<comment type="caution">
    <text evidence="2">The sequence shown here is derived from an EMBL/GenBank/DDBJ whole genome shotgun (WGS) entry which is preliminary data.</text>
</comment>
<feature type="chain" id="PRO_5045262389" description="Secreted protein" evidence="1">
    <location>
        <begin position="29"/>
        <end position="92"/>
    </location>
</feature>
<name>A0ABW6T490_9ACTN</name>
<sequence length="92" mass="9313">MNTLTKRIATVAATTVVLAGTFAAPAFADEAQWTCARGTRAFVSESTGYFIYAGECSGSGLGPGLVTIPSGTYHCTGIGFNSKIGLLNAAGC</sequence>
<organism evidence="2 3">
    <name type="scientific">Microtetraspora malaysiensis</name>
    <dbReference type="NCBI Taxonomy" id="161358"/>
    <lineage>
        <taxon>Bacteria</taxon>
        <taxon>Bacillati</taxon>
        <taxon>Actinomycetota</taxon>
        <taxon>Actinomycetes</taxon>
        <taxon>Streptosporangiales</taxon>
        <taxon>Streptosporangiaceae</taxon>
        <taxon>Microtetraspora</taxon>
    </lineage>
</organism>
<dbReference type="EMBL" id="JBIASD010000067">
    <property type="protein sequence ID" value="MFF3672110.1"/>
    <property type="molecule type" value="Genomic_DNA"/>
</dbReference>
<evidence type="ECO:0000313" key="2">
    <source>
        <dbReference type="EMBL" id="MFF3672110.1"/>
    </source>
</evidence>
<dbReference type="RefSeq" id="WP_387418269.1">
    <property type="nucleotide sequence ID" value="NZ_JBIASD010000067.1"/>
</dbReference>
<keyword evidence="1" id="KW-0732">Signal</keyword>
<gene>
    <name evidence="2" type="ORF">ACFYXI_41970</name>
</gene>
<accession>A0ABW6T490</accession>
<reference evidence="2 3" key="1">
    <citation type="submission" date="2024-10" db="EMBL/GenBank/DDBJ databases">
        <title>The Natural Products Discovery Center: Release of the First 8490 Sequenced Strains for Exploring Actinobacteria Biosynthetic Diversity.</title>
        <authorList>
            <person name="Kalkreuter E."/>
            <person name="Kautsar S.A."/>
            <person name="Yang D."/>
            <person name="Bader C.D."/>
            <person name="Teijaro C.N."/>
            <person name="Fluegel L."/>
            <person name="Davis C.M."/>
            <person name="Simpson J.R."/>
            <person name="Lauterbach L."/>
            <person name="Steele A.D."/>
            <person name="Gui C."/>
            <person name="Meng S."/>
            <person name="Li G."/>
            <person name="Viehrig K."/>
            <person name="Ye F."/>
            <person name="Su P."/>
            <person name="Kiefer A.F."/>
            <person name="Nichols A."/>
            <person name="Cepeda A.J."/>
            <person name="Yan W."/>
            <person name="Fan B."/>
            <person name="Jiang Y."/>
            <person name="Adhikari A."/>
            <person name="Zheng C.-J."/>
            <person name="Schuster L."/>
            <person name="Cowan T.M."/>
            <person name="Smanski M.J."/>
            <person name="Chevrette M.G."/>
            <person name="De Carvalho L.P.S."/>
            <person name="Shen B."/>
        </authorList>
    </citation>
    <scope>NUCLEOTIDE SEQUENCE [LARGE SCALE GENOMIC DNA]</scope>
    <source>
        <strain evidence="2 3">NPDC002173</strain>
    </source>
</reference>